<protein>
    <submittedName>
        <fullName evidence="19">Polysaccharide export protein</fullName>
    </submittedName>
</protein>
<dbReference type="Proteomes" id="UP000004947">
    <property type="component" value="Unassembled WGS sequence"/>
</dbReference>
<evidence type="ECO:0000256" key="16">
    <source>
        <dbReference type="SAM" id="SignalP"/>
    </source>
</evidence>
<evidence type="ECO:0000256" key="9">
    <source>
        <dbReference type="ARBA" id="ARBA00023065"/>
    </source>
</evidence>
<dbReference type="GO" id="GO:0009279">
    <property type="term" value="C:cell outer membrane"/>
    <property type="evidence" value="ECO:0007669"/>
    <property type="project" value="UniProtKB-SubCell"/>
</dbReference>
<keyword evidence="20" id="KW-1185">Reference proteome</keyword>
<evidence type="ECO:0000256" key="5">
    <source>
        <dbReference type="ARBA" id="ARBA00022597"/>
    </source>
</evidence>
<keyword evidence="5" id="KW-0762">Sugar transport</keyword>
<dbReference type="Gene3D" id="3.30.1950.10">
    <property type="entry name" value="wza like domain"/>
    <property type="match status" value="1"/>
</dbReference>
<organism evidence="19 20">
    <name type="scientific">Lentisphaera araneosa HTCC2155</name>
    <dbReference type="NCBI Taxonomy" id="313628"/>
    <lineage>
        <taxon>Bacteria</taxon>
        <taxon>Pseudomonadati</taxon>
        <taxon>Lentisphaerota</taxon>
        <taxon>Lentisphaeria</taxon>
        <taxon>Lentisphaerales</taxon>
        <taxon>Lentisphaeraceae</taxon>
        <taxon>Lentisphaera</taxon>
    </lineage>
</organism>
<dbReference type="Pfam" id="PF22461">
    <property type="entry name" value="SLBB_2"/>
    <property type="match status" value="1"/>
</dbReference>
<feature type="signal peptide" evidence="16">
    <location>
        <begin position="1"/>
        <end position="17"/>
    </location>
</feature>
<reference evidence="19 20" key="1">
    <citation type="journal article" date="2010" name="J. Bacteriol.">
        <title>Genome sequence of Lentisphaera araneosa HTCC2155T, the type species of the order Lentisphaerales in the phylum Lentisphaerae.</title>
        <authorList>
            <person name="Thrash J.C."/>
            <person name="Cho J.C."/>
            <person name="Vergin K.L."/>
            <person name="Morris R.M."/>
            <person name="Giovannoni S.J."/>
        </authorList>
    </citation>
    <scope>NUCLEOTIDE SEQUENCE [LARGE SCALE GENOMIC DNA]</scope>
    <source>
        <strain evidence="19 20">HTCC2155</strain>
    </source>
</reference>
<feature type="compositionally biased region" description="Basic and acidic residues" evidence="15">
    <location>
        <begin position="40"/>
        <end position="50"/>
    </location>
</feature>
<evidence type="ECO:0000256" key="4">
    <source>
        <dbReference type="ARBA" id="ARBA00022452"/>
    </source>
</evidence>
<dbReference type="InterPro" id="IPR054765">
    <property type="entry name" value="SLBB_dom"/>
</dbReference>
<dbReference type="STRING" id="313628.LNTAR_11841"/>
<sequence>MRQFLLIIFSLVFVSLAAETNTEKVEATSQQQEEIAGEQKAQKSEPKNPKEAAQTQEYVLGNGDTIKVSIYGNFQAERNLIIDSRGYISFLLTGPVKASGKTIMQLREEIQAIIQKKRKHIIVSVVPLSFNSQSYTIGGQIKFPGKKVLNGNVSILEAIANAGGFKSGEFRNSTVDLADLEHAFLMRDGAQLTVDFNALVLKGKTEFDLTLKNGDYLHIPSALSKKIYTLGEVNYPRQIMYLNSLTLIQAITESRGIKEYASPNVVVIRGSLSKPEKLVFNINDILHGDSPDVLLKPGDIVYVPEDSTADLERLAKVAIRAFVQTVASSAAANTIDDNY</sequence>
<keyword evidence="6" id="KW-0812">Transmembrane</keyword>
<feature type="domain" description="SLBB" evidence="18">
    <location>
        <begin position="225"/>
        <end position="303"/>
    </location>
</feature>
<dbReference type="GO" id="GO:0015159">
    <property type="term" value="F:polysaccharide transmembrane transporter activity"/>
    <property type="evidence" value="ECO:0007669"/>
    <property type="project" value="InterPro"/>
</dbReference>
<dbReference type="EMBL" id="ABCK01000006">
    <property type="protein sequence ID" value="EDM28043.1"/>
    <property type="molecule type" value="Genomic_DNA"/>
</dbReference>
<evidence type="ECO:0000256" key="15">
    <source>
        <dbReference type="SAM" id="MobiDB-lite"/>
    </source>
</evidence>
<dbReference type="Pfam" id="PF02563">
    <property type="entry name" value="Poly_export"/>
    <property type="match status" value="1"/>
</dbReference>
<dbReference type="Gene3D" id="3.10.560.10">
    <property type="entry name" value="Outer membrane lipoprotein wza domain like"/>
    <property type="match status" value="2"/>
</dbReference>
<evidence type="ECO:0000256" key="1">
    <source>
        <dbReference type="ARBA" id="ARBA00004571"/>
    </source>
</evidence>
<comment type="subcellular location">
    <subcellularLocation>
        <location evidence="1">Cell outer membrane</location>
        <topology evidence="1">Multi-pass membrane protein</topology>
    </subcellularLocation>
</comment>
<evidence type="ECO:0000313" key="20">
    <source>
        <dbReference type="Proteomes" id="UP000004947"/>
    </source>
</evidence>
<dbReference type="GO" id="GO:0046930">
    <property type="term" value="C:pore complex"/>
    <property type="evidence" value="ECO:0007669"/>
    <property type="project" value="UniProtKB-KW"/>
</dbReference>
<keyword evidence="8" id="KW-0625">Polysaccharide transport</keyword>
<feature type="region of interest" description="Disordered" evidence="15">
    <location>
        <begin position="25"/>
        <end position="53"/>
    </location>
</feature>
<keyword evidence="11" id="KW-0472">Membrane</keyword>
<dbReference type="AlphaFoldDB" id="A6DJG9"/>
<dbReference type="InterPro" id="IPR049712">
    <property type="entry name" value="Poly_export"/>
</dbReference>
<keyword evidence="10" id="KW-0626">Porin</keyword>
<evidence type="ECO:0000259" key="17">
    <source>
        <dbReference type="Pfam" id="PF02563"/>
    </source>
</evidence>
<gene>
    <name evidence="19" type="ORF">LNTAR_11841</name>
</gene>
<evidence type="ECO:0000313" key="19">
    <source>
        <dbReference type="EMBL" id="EDM28043.1"/>
    </source>
</evidence>
<evidence type="ECO:0000256" key="13">
    <source>
        <dbReference type="ARBA" id="ARBA00023237"/>
    </source>
</evidence>
<evidence type="ECO:0000256" key="12">
    <source>
        <dbReference type="ARBA" id="ARBA00023139"/>
    </source>
</evidence>
<name>A6DJG9_9BACT</name>
<evidence type="ECO:0000256" key="14">
    <source>
        <dbReference type="ARBA" id="ARBA00023288"/>
    </source>
</evidence>
<keyword evidence="4" id="KW-1134">Transmembrane beta strand</keyword>
<dbReference type="GO" id="GO:0015288">
    <property type="term" value="F:porin activity"/>
    <property type="evidence" value="ECO:0007669"/>
    <property type="project" value="UniProtKB-KW"/>
</dbReference>
<proteinExistence type="inferred from homology"/>
<accession>A6DJG9</accession>
<evidence type="ECO:0000256" key="2">
    <source>
        <dbReference type="ARBA" id="ARBA00009450"/>
    </source>
</evidence>
<comment type="similarity">
    <text evidence="2">Belongs to the BexD/CtrA/VexA family.</text>
</comment>
<dbReference type="PANTHER" id="PTHR33619:SF3">
    <property type="entry name" value="POLYSACCHARIDE EXPORT PROTEIN GFCE-RELATED"/>
    <property type="match status" value="1"/>
</dbReference>
<dbReference type="GO" id="GO:0006811">
    <property type="term" value="P:monoatomic ion transport"/>
    <property type="evidence" value="ECO:0007669"/>
    <property type="project" value="UniProtKB-KW"/>
</dbReference>
<dbReference type="RefSeq" id="WP_007278040.1">
    <property type="nucleotide sequence ID" value="NZ_ABCK01000006.1"/>
</dbReference>
<dbReference type="PANTHER" id="PTHR33619">
    <property type="entry name" value="POLYSACCHARIDE EXPORT PROTEIN GFCE-RELATED"/>
    <property type="match status" value="1"/>
</dbReference>
<keyword evidence="9" id="KW-0406">Ion transport</keyword>
<feature type="domain" description="Polysaccharide export protein N-terminal" evidence="17">
    <location>
        <begin position="53"/>
        <end position="125"/>
    </location>
</feature>
<evidence type="ECO:0000256" key="10">
    <source>
        <dbReference type="ARBA" id="ARBA00023114"/>
    </source>
</evidence>
<feature type="chain" id="PRO_5002691171" evidence="16">
    <location>
        <begin position="18"/>
        <end position="339"/>
    </location>
</feature>
<keyword evidence="3" id="KW-0813">Transport</keyword>
<keyword evidence="13" id="KW-0998">Cell outer membrane</keyword>
<evidence type="ECO:0000256" key="11">
    <source>
        <dbReference type="ARBA" id="ARBA00023136"/>
    </source>
</evidence>
<evidence type="ECO:0000259" key="18">
    <source>
        <dbReference type="Pfam" id="PF22461"/>
    </source>
</evidence>
<keyword evidence="7 16" id="KW-0732">Signal</keyword>
<dbReference type="OrthoDB" id="9808948at2"/>
<evidence type="ECO:0000256" key="8">
    <source>
        <dbReference type="ARBA" id="ARBA00023047"/>
    </source>
</evidence>
<evidence type="ECO:0000256" key="3">
    <source>
        <dbReference type="ARBA" id="ARBA00022448"/>
    </source>
</evidence>
<evidence type="ECO:0000256" key="6">
    <source>
        <dbReference type="ARBA" id="ARBA00022692"/>
    </source>
</evidence>
<keyword evidence="14" id="KW-0449">Lipoprotein</keyword>
<dbReference type="InterPro" id="IPR003715">
    <property type="entry name" value="Poly_export_N"/>
</dbReference>
<keyword evidence="12" id="KW-0564">Palmitate</keyword>
<comment type="caution">
    <text evidence="19">The sequence shown here is derived from an EMBL/GenBank/DDBJ whole genome shotgun (WGS) entry which is preliminary data.</text>
</comment>
<dbReference type="eggNOG" id="COG1596">
    <property type="taxonomic scope" value="Bacteria"/>
</dbReference>
<evidence type="ECO:0000256" key="7">
    <source>
        <dbReference type="ARBA" id="ARBA00022729"/>
    </source>
</evidence>